<evidence type="ECO:0000313" key="1">
    <source>
        <dbReference type="EMBL" id="OGY99731.1"/>
    </source>
</evidence>
<dbReference type="SUPFAM" id="SSF56281">
    <property type="entry name" value="Metallo-hydrolase/oxidoreductase"/>
    <property type="match status" value="1"/>
</dbReference>
<name>A0A1G2CEU7_9BACT</name>
<protein>
    <recommendedName>
        <fullName evidence="3">Zn-dependent hydrolase</fullName>
    </recommendedName>
</protein>
<dbReference type="AlphaFoldDB" id="A0A1G2CEU7"/>
<gene>
    <name evidence="1" type="ORF">A2945_01890</name>
</gene>
<organism evidence="1 2">
    <name type="scientific">Candidatus Liptonbacteria bacterium RIFCSPLOWO2_01_FULL_52_25</name>
    <dbReference type="NCBI Taxonomy" id="1798650"/>
    <lineage>
        <taxon>Bacteria</taxon>
        <taxon>Candidatus Liptoniibacteriota</taxon>
    </lineage>
</organism>
<dbReference type="Gene3D" id="3.60.15.10">
    <property type="entry name" value="Ribonuclease Z/Hydroxyacylglutathione hydrolase-like"/>
    <property type="match status" value="1"/>
</dbReference>
<dbReference type="PANTHER" id="PTHR39189:SF1">
    <property type="entry name" value="UPF0173 METAL-DEPENDENT HYDROLASE YTKL"/>
    <property type="match status" value="1"/>
</dbReference>
<dbReference type="Pfam" id="PF13483">
    <property type="entry name" value="Lactamase_B_3"/>
    <property type="match status" value="1"/>
</dbReference>
<dbReference type="PANTHER" id="PTHR39189">
    <property type="entry name" value="UPF0173 METAL-DEPENDENT HYDROLASE YTKL"/>
    <property type="match status" value="1"/>
</dbReference>
<evidence type="ECO:0008006" key="3">
    <source>
        <dbReference type="Google" id="ProtNLM"/>
    </source>
</evidence>
<evidence type="ECO:0000313" key="2">
    <source>
        <dbReference type="Proteomes" id="UP000178880"/>
    </source>
</evidence>
<reference evidence="1 2" key="1">
    <citation type="journal article" date="2016" name="Nat. Commun.">
        <title>Thousands of microbial genomes shed light on interconnected biogeochemical processes in an aquifer system.</title>
        <authorList>
            <person name="Anantharaman K."/>
            <person name="Brown C.T."/>
            <person name="Hug L.A."/>
            <person name="Sharon I."/>
            <person name="Castelle C.J."/>
            <person name="Probst A.J."/>
            <person name="Thomas B.C."/>
            <person name="Singh A."/>
            <person name="Wilkins M.J."/>
            <person name="Karaoz U."/>
            <person name="Brodie E.L."/>
            <person name="Williams K.H."/>
            <person name="Hubbard S.S."/>
            <person name="Banfield J.F."/>
        </authorList>
    </citation>
    <scope>NUCLEOTIDE SEQUENCE [LARGE SCALE GENOMIC DNA]</scope>
</reference>
<dbReference type="EMBL" id="MHLA01000013">
    <property type="protein sequence ID" value="OGY99731.1"/>
    <property type="molecule type" value="Genomic_DNA"/>
</dbReference>
<accession>A0A1G2CEU7</accession>
<sequence length="203" mass="22263">MIINYLGGGSFKLQSGDTSMLINPENNRYKADVILRTLAPAAFSLGGADAPASQKLQRGEPESNEIFFPGEYEIKEIDIHGIAVPDESSEKFLKTVYAVTWEEITFAFLGHLSKPISADIIEKLGEPDVLILPVGGGHFLEAAPAAKLTRQLEPAFVIPTFYKTPAEFAKEMGQKAEPQEKLVFKKKDIIKGKTKLVVLEAKT</sequence>
<proteinExistence type="predicted"/>
<dbReference type="InterPro" id="IPR036866">
    <property type="entry name" value="RibonucZ/Hydroxyglut_hydro"/>
</dbReference>
<dbReference type="STRING" id="1798650.A2945_01890"/>
<comment type="caution">
    <text evidence="1">The sequence shown here is derived from an EMBL/GenBank/DDBJ whole genome shotgun (WGS) entry which is preliminary data.</text>
</comment>
<dbReference type="Proteomes" id="UP000178880">
    <property type="component" value="Unassembled WGS sequence"/>
</dbReference>